<gene>
    <name evidence="2" type="ORF">Bxe_A3590</name>
</gene>
<evidence type="ECO:0000313" key="3">
    <source>
        <dbReference type="Proteomes" id="UP000001817"/>
    </source>
</evidence>
<evidence type="ECO:0000313" key="2">
    <source>
        <dbReference type="EMBL" id="ABE29399.1"/>
    </source>
</evidence>
<dbReference type="KEGG" id="bxe:Bxe_A3590"/>
<dbReference type="Gene3D" id="2.30.40.10">
    <property type="entry name" value="Urease, subunit C, domain 1"/>
    <property type="match status" value="1"/>
</dbReference>
<dbReference type="SUPFAM" id="SSF51338">
    <property type="entry name" value="Composite domain of metallo-dependent hydrolases"/>
    <property type="match status" value="1"/>
</dbReference>
<accession>Q143U0</accession>
<dbReference type="CDD" id="cd01297">
    <property type="entry name" value="D-aminoacylase"/>
    <property type="match status" value="1"/>
</dbReference>
<dbReference type="Pfam" id="PF07969">
    <property type="entry name" value="Amidohydro_3"/>
    <property type="match status" value="1"/>
</dbReference>
<dbReference type="EMBL" id="CP000270">
    <property type="protein sequence ID" value="ABE29399.1"/>
    <property type="molecule type" value="Genomic_DNA"/>
</dbReference>
<dbReference type="KEGG" id="bxb:DR64_1287"/>
<reference evidence="2 3" key="1">
    <citation type="journal article" date="2006" name="Proc. Natl. Acad. Sci. U.S.A.">
        <title>Burkholderia xenovorans LB400 harbors a multi-replicon, 9.73-Mbp genome shaped for versatility.</title>
        <authorList>
            <person name="Chain P.S."/>
            <person name="Denef V.J."/>
            <person name="Konstantinidis K.T."/>
            <person name="Vergez L.M."/>
            <person name="Agullo L."/>
            <person name="Reyes V.L."/>
            <person name="Hauser L."/>
            <person name="Cordova M."/>
            <person name="Gomez L."/>
            <person name="Gonzalez M."/>
            <person name="Land M."/>
            <person name="Lao V."/>
            <person name="Larimer F."/>
            <person name="LiPuma J.J."/>
            <person name="Mahenthiralingam E."/>
            <person name="Malfatti S.A."/>
            <person name="Marx C.J."/>
            <person name="Parnell J.J."/>
            <person name="Ramette A."/>
            <person name="Richardson P."/>
            <person name="Seeger M."/>
            <person name="Smith D."/>
            <person name="Spilker T."/>
            <person name="Sul W.J."/>
            <person name="Tsoi T.V."/>
            <person name="Ulrich L.E."/>
            <person name="Zhulin I.B."/>
            <person name="Tiedje J.M."/>
        </authorList>
    </citation>
    <scope>NUCLEOTIDE SEQUENCE [LARGE SCALE GENOMIC DNA]</scope>
    <source>
        <strain evidence="2 3">LB400</strain>
    </source>
</reference>
<feature type="domain" description="Amidohydrolase 3" evidence="1">
    <location>
        <begin position="46"/>
        <end position="550"/>
    </location>
</feature>
<dbReference type="OrthoDB" id="9782972at2"/>
<dbReference type="EC" id="3.5.2.3" evidence="2"/>
<dbReference type="AlphaFoldDB" id="Q143U0"/>
<dbReference type="InterPro" id="IPR050378">
    <property type="entry name" value="Metallo-dep_Hydrolases_sf"/>
</dbReference>
<dbReference type="Proteomes" id="UP000001817">
    <property type="component" value="Chromosome 1"/>
</dbReference>
<dbReference type="Gene3D" id="3.20.20.140">
    <property type="entry name" value="Metal-dependent hydrolases"/>
    <property type="match status" value="1"/>
</dbReference>
<proteinExistence type="predicted"/>
<dbReference type="eggNOG" id="COG3653">
    <property type="taxonomic scope" value="Bacteria"/>
</dbReference>
<dbReference type="RefSeq" id="WP_011487169.1">
    <property type="nucleotide sequence ID" value="NC_007951.1"/>
</dbReference>
<dbReference type="SUPFAM" id="SSF51556">
    <property type="entry name" value="Metallo-dependent hydrolases"/>
    <property type="match status" value="1"/>
</dbReference>
<organism evidence="2 3">
    <name type="scientific">Paraburkholderia xenovorans (strain LB400)</name>
    <dbReference type="NCBI Taxonomy" id="266265"/>
    <lineage>
        <taxon>Bacteria</taxon>
        <taxon>Pseudomonadati</taxon>
        <taxon>Pseudomonadota</taxon>
        <taxon>Betaproteobacteria</taxon>
        <taxon>Burkholderiales</taxon>
        <taxon>Burkholderiaceae</taxon>
        <taxon>Paraburkholderia</taxon>
    </lineage>
</organism>
<dbReference type="PANTHER" id="PTHR11647:SF1">
    <property type="entry name" value="COLLAPSIN RESPONSE MEDIATOR PROTEIN"/>
    <property type="match status" value="1"/>
</dbReference>
<name>Q143U0_PARXL</name>
<dbReference type="STRING" id="266265.Bxe_A3590"/>
<dbReference type="GO" id="GO:0004151">
    <property type="term" value="F:dihydroorotase activity"/>
    <property type="evidence" value="ECO:0007669"/>
    <property type="project" value="UniProtKB-EC"/>
</dbReference>
<dbReference type="InterPro" id="IPR013108">
    <property type="entry name" value="Amidohydro_3"/>
</dbReference>
<evidence type="ECO:0000259" key="1">
    <source>
        <dbReference type="Pfam" id="PF07969"/>
    </source>
</evidence>
<sequence length="574" mass="62379">MSATYDLVIRGGSVIDGLGGPAIETDIGIIGGRIAEIGSISTEGREEIDARGQIVTPGFVDIHTHYDGQAMWESRFLPSSWHGVTTVVMGNCGVGFAPVRVQDRDRLIELMEGVEDIPGIALHEGLDWQWEGFASFMAALERRPHDIDFCAHVPHAALRVYVMGARAARLEMATPEDVAEMRRLTAEAVRAGAIGVSTSRSINHKSVKGDPTPSLRAAENELLGLALGVKDAGRGVLQMIMDFDDPTEIHSDFAMMRRLVEQSGRPLSFSLMQKHGNTDGWRKLLALTEEANRDGLQMRAQVAPRGIGVLLGLQTSRNIFSECPTYRKFANEPLASRIAQMRKPEIREALIAELVATETGLGKRLSEFDNIFAFGDLADYDPGEDASITAISRQQNRSPEQVAYDLTIANEGRGILYSPFANYAFRNLDACAEMMESPYTVLGLGDGGAHVAMISDSSFQTFVLTHYGRGGLFDLPHLVKRQTSDTARMIGLLDRGHLAPGMKADLNVIDMNALEIQPPHMFHDLPAGGGRLLQNANGYVATIVSGVPVYRHGKATGALPGKLVRGQQPAPQCQ</sequence>
<dbReference type="GO" id="GO:0005829">
    <property type="term" value="C:cytosol"/>
    <property type="evidence" value="ECO:0007669"/>
    <property type="project" value="TreeGrafter"/>
</dbReference>
<keyword evidence="2" id="KW-0378">Hydrolase</keyword>
<dbReference type="InterPro" id="IPR032466">
    <property type="entry name" value="Metal_Hydrolase"/>
</dbReference>
<dbReference type="PATRIC" id="fig|266265.5.peg.877"/>
<dbReference type="InterPro" id="IPR011059">
    <property type="entry name" value="Metal-dep_hydrolase_composite"/>
</dbReference>
<protein>
    <submittedName>
        <fullName evidence="2">Dihydroorotase</fullName>
        <ecNumber evidence="2">3.5.2.3</ecNumber>
    </submittedName>
</protein>
<dbReference type="PANTHER" id="PTHR11647">
    <property type="entry name" value="HYDRANTOINASE/DIHYDROPYRIMIDINASE FAMILY MEMBER"/>
    <property type="match status" value="1"/>
</dbReference>
<keyword evidence="3" id="KW-1185">Reference proteome</keyword>